<keyword evidence="2" id="KW-0521">NADP</keyword>
<dbReference type="GO" id="GO:0016491">
    <property type="term" value="F:oxidoreductase activity"/>
    <property type="evidence" value="ECO:0007669"/>
    <property type="project" value="UniProtKB-KW"/>
</dbReference>
<feature type="active site" description="Proton donor" evidence="4">
    <location>
        <position position="51"/>
    </location>
</feature>
<protein>
    <submittedName>
        <fullName evidence="8">Aldo/keto reductase</fullName>
    </submittedName>
</protein>
<dbReference type="PRINTS" id="PR00069">
    <property type="entry name" value="ALDKETRDTASE"/>
</dbReference>
<dbReference type="InterPro" id="IPR020471">
    <property type="entry name" value="AKR"/>
</dbReference>
<dbReference type="PIRSF" id="PIRSF000097">
    <property type="entry name" value="AKR"/>
    <property type="match status" value="1"/>
</dbReference>
<evidence type="ECO:0000256" key="1">
    <source>
        <dbReference type="ARBA" id="ARBA00007905"/>
    </source>
</evidence>
<keyword evidence="9" id="KW-1185">Reference proteome</keyword>
<dbReference type="Gene3D" id="3.20.20.100">
    <property type="entry name" value="NADP-dependent oxidoreductase domain"/>
    <property type="match status" value="1"/>
</dbReference>
<dbReference type="RefSeq" id="WP_146981531.1">
    <property type="nucleotide sequence ID" value="NZ_VOSM01000004.1"/>
</dbReference>
<comment type="caution">
    <text evidence="8">The sequence shown here is derived from an EMBL/GenBank/DDBJ whole genome shotgun (WGS) entry which is preliminary data.</text>
</comment>
<evidence type="ECO:0000256" key="6">
    <source>
        <dbReference type="PIRSR" id="PIRSR000097-3"/>
    </source>
</evidence>
<evidence type="ECO:0000256" key="4">
    <source>
        <dbReference type="PIRSR" id="PIRSR000097-1"/>
    </source>
</evidence>
<dbReference type="EMBL" id="VOSM01000004">
    <property type="protein sequence ID" value="TXD37324.1"/>
    <property type="molecule type" value="Genomic_DNA"/>
</dbReference>
<dbReference type="FunFam" id="3.20.20.100:FF:000006">
    <property type="entry name" value="Aldo-keto reductase family 1 member A1"/>
    <property type="match status" value="1"/>
</dbReference>
<organism evidence="8 9">
    <name type="scientific">Lujinxingia vulgaris</name>
    <dbReference type="NCBI Taxonomy" id="2600176"/>
    <lineage>
        <taxon>Bacteria</taxon>
        <taxon>Deltaproteobacteria</taxon>
        <taxon>Bradymonadales</taxon>
        <taxon>Lujinxingiaceae</taxon>
        <taxon>Lujinxingia</taxon>
    </lineage>
</organism>
<dbReference type="AlphaFoldDB" id="A0A5C6X7Q8"/>
<comment type="similarity">
    <text evidence="1">Belongs to the aldo/keto reductase family.</text>
</comment>
<evidence type="ECO:0000313" key="9">
    <source>
        <dbReference type="Proteomes" id="UP000321412"/>
    </source>
</evidence>
<keyword evidence="3" id="KW-0560">Oxidoreductase</keyword>
<dbReference type="Pfam" id="PF00248">
    <property type="entry name" value="Aldo_ket_red"/>
    <property type="match status" value="1"/>
</dbReference>
<sequence length="316" mass="34833">MTTYPTLKLRSGLSFPAFGLGTWKSKPGEVYDAVRAALEIGYRHLDCAAVYGNETEVGQAIKDAIAAGDITRDELWVTSKLWNNAHLKDDVAPALEQTLSDLQLDYLDLYLIHWPIAFKPGVGFPRSADDWLTLEEAPLSETWEAMLAAKQAGKSRAVGVSNMGPERLSALGTVGELPEVNQVESHPHLQQGELLNFCNEHNIVLTAYSPLGSTDRENRKDDEPPLLNHPTIETIASEVGASTAQVLIAWAIARGTVVIPKSVNRQRIQQNFDALKVELTDEHMKTIASLDKGYRYLDGKFFASNGSPYTPEGIYR</sequence>
<evidence type="ECO:0000256" key="3">
    <source>
        <dbReference type="ARBA" id="ARBA00023002"/>
    </source>
</evidence>
<feature type="binding site" evidence="5">
    <location>
        <position position="113"/>
    </location>
    <ligand>
        <name>substrate</name>
    </ligand>
</feature>
<dbReference type="InterPro" id="IPR036812">
    <property type="entry name" value="NAD(P)_OxRdtase_dom_sf"/>
</dbReference>
<evidence type="ECO:0000313" key="8">
    <source>
        <dbReference type="EMBL" id="TXD37324.1"/>
    </source>
</evidence>
<feature type="site" description="Lowers pKa of active site Tyr" evidence="6">
    <location>
        <position position="80"/>
    </location>
</feature>
<dbReference type="OrthoDB" id="5328358at2"/>
<dbReference type="PROSITE" id="PS00798">
    <property type="entry name" value="ALDOKETO_REDUCTASE_1"/>
    <property type="match status" value="1"/>
</dbReference>
<reference evidence="8 9" key="1">
    <citation type="submission" date="2019-08" db="EMBL/GenBank/DDBJ databases">
        <title>Bradymonadales sp. TMQ4.</title>
        <authorList>
            <person name="Liang Q."/>
        </authorList>
    </citation>
    <scope>NUCLEOTIDE SEQUENCE [LARGE SCALE GENOMIC DNA]</scope>
    <source>
        <strain evidence="8 9">TMQ4</strain>
    </source>
</reference>
<proteinExistence type="inferred from homology"/>
<feature type="domain" description="NADP-dependent oxidoreductase" evidence="7">
    <location>
        <begin position="19"/>
        <end position="291"/>
    </location>
</feature>
<dbReference type="InterPro" id="IPR018170">
    <property type="entry name" value="Aldo/ket_reductase_CS"/>
</dbReference>
<dbReference type="Proteomes" id="UP000321412">
    <property type="component" value="Unassembled WGS sequence"/>
</dbReference>
<dbReference type="PROSITE" id="PS00063">
    <property type="entry name" value="ALDOKETO_REDUCTASE_3"/>
    <property type="match status" value="1"/>
</dbReference>
<dbReference type="SUPFAM" id="SSF51430">
    <property type="entry name" value="NAD(P)-linked oxidoreductase"/>
    <property type="match status" value="1"/>
</dbReference>
<name>A0A5C6X7Q8_9DELT</name>
<evidence type="ECO:0000256" key="5">
    <source>
        <dbReference type="PIRSR" id="PIRSR000097-2"/>
    </source>
</evidence>
<evidence type="ECO:0000256" key="2">
    <source>
        <dbReference type="ARBA" id="ARBA00022857"/>
    </source>
</evidence>
<dbReference type="InterPro" id="IPR023210">
    <property type="entry name" value="NADP_OxRdtase_dom"/>
</dbReference>
<dbReference type="PANTHER" id="PTHR11732">
    <property type="entry name" value="ALDO/KETO REDUCTASE"/>
    <property type="match status" value="1"/>
</dbReference>
<accession>A0A5C6X7Q8</accession>
<gene>
    <name evidence="8" type="ORF">FRC98_11380</name>
</gene>
<evidence type="ECO:0000259" key="7">
    <source>
        <dbReference type="Pfam" id="PF00248"/>
    </source>
</evidence>